<proteinExistence type="predicted"/>
<keyword evidence="2" id="KW-1185">Reference proteome</keyword>
<organism evidence="1 2">
    <name type="scientific">Salimicrobium flavidum</name>
    <dbReference type="NCBI Taxonomy" id="570947"/>
    <lineage>
        <taxon>Bacteria</taxon>
        <taxon>Bacillati</taxon>
        <taxon>Bacillota</taxon>
        <taxon>Bacilli</taxon>
        <taxon>Bacillales</taxon>
        <taxon>Bacillaceae</taxon>
        <taxon>Salimicrobium</taxon>
    </lineage>
</organism>
<protein>
    <submittedName>
        <fullName evidence="1">Uncharacterized protein</fullName>
    </submittedName>
</protein>
<gene>
    <name evidence="1" type="ORF">SAMN05421687_107122</name>
</gene>
<accession>A0A1N7JRX0</accession>
<dbReference type="Proteomes" id="UP000187608">
    <property type="component" value="Unassembled WGS sequence"/>
</dbReference>
<name>A0A1N7JRX0_9BACI</name>
<dbReference type="EMBL" id="FTOC01000007">
    <property type="protein sequence ID" value="SIS52102.1"/>
    <property type="molecule type" value="Genomic_DNA"/>
</dbReference>
<dbReference type="AlphaFoldDB" id="A0A1N7JRX0"/>
<evidence type="ECO:0000313" key="2">
    <source>
        <dbReference type="Proteomes" id="UP000187608"/>
    </source>
</evidence>
<dbReference type="STRING" id="570947.SAMN05421687_107122"/>
<sequence length="117" mass="13740">MFKDFGDKAVILPEDFVQKVVKKAEGAGNAAFIKEVQYIDYDVVDEKRKRSFDNQEIDFFFWKDKNFKSQREVRIILPGQLVENHLKYYVPELDGGSNIVDTENLFNKLMISIEKKK</sequence>
<evidence type="ECO:0000313" key="1">
    <source>
        <dbReference type="EMBL" id="SIS52102.1"/>
    </source>
</evidence>
<reference evidence="2" key="1">
    <citation type="submission" date="2017-01" db="EMBL/GenBank/DDBJ databases">
        <authorList>
            <person name="Varghese N."/>
            <person name="Submissions S."/>
        </authorList>
    </citation>
    <scope>NUCLEOTIDE SEQUENCE [LARGE SCALE GENOMIC DNA]</scope>
    <source>
        <strain evidence="2">DSM 23127</strain>
    </source>
</reference>